<keyword evidence="1" id="KW-0472">Membrane</keyword>
<sequence>MDAEIIPLIAGVIFLLLGLYIAIDTYRFRKYAVVTQGKIVKYESYISKGSDGTKRTMYRPFFEFEVDGQSYQVKSDTSSAGKTIPVGGAVEVMYHQDKIEKARIRSGGAYGLSILFIVLSIPAFLLGL</sequence>
<evidence type="ECO:0000256" key="1">
    <source>
        <dbReference type="SAM" id="Phobius"/>
    </source>
</evidence>
<evidence type="ECO:0000259" key="2">
    <source>
        <dbReference type="Pfam" id="PF12158"/>
    </source>
</evidence>
<feature type="domain" description="DUF3592" evidence="2">
    <location>
        <begin position="35"/>
        <end position="107"/>
    </location>
</feature>
<name>A0A545U4I3_9GAMM</name>
<keyword evidence="1" id="KW-0812">Transmembrane</keyword>
<feature type="transmembrane region" description="Helical" evidence="1">
    <location>
        <begin position="6"/>
        <end position="23"/>
    </location>
</feature>
<gene>
    <name evidence="3" type="ORF">FLL46_22470</name>
</gene>
<organism evidence="3 4">
    <name type="scientific">Aliikangiella coralliicola</name>
    <dbReference type="NCBI Taxonomy" id="2592383"/>
    <lineage>
        <taxon>Bacteria</taxon>
        <taxon>Pseudomonadati</taxon>
        <taxon>Pseudomonadota</taxon>
        <taxon>Gammaproteobacteria</taxon>
        <taxon>Oceanospirillales</taxon>
        <taxon>Pleioneaceae</taxon>
        <taxon>Aliikangiella</taxon>
    </lineage>
</organism>
<protein>
    <submittedName>
        <fullName evidence="3">DUF3592 domain-containing protein</fullName>
    </submittedName>
</protein>
<dbReference type="AlphaFoldDB" id="A0A545U4I3"/>
<keyword evidence="4" id="KW-1185">Reference proteome</keyword>
<accession>A0A545U4I3</accession>
<dbReference type="OrthoDB" id="6401996at2"/>
<dbReference type="Proteomes" id="UP000315439">
    <property type="component" value="Unassembled WGS sequence"/>
</dbReference>
<reference evidence="3 4" key="1">
    <citation type="submission" date="2019-07" db="EMBL/GenBank/DDBJ databases">
        <title>Draft genome for Aliikangiella sp. M105.</title>
        <authorList>
            <person name="Wang G."/>
        </authorList>
    </citation>
    <scope>NUCLEOTIDE SEQUENCE [LARGE SCALE GENOMIC DNA]</scope>
    <source>
        <strain evidence="3 4">M105</strain>
    </source>
</reference>
<proteinExistence type="predicted"/>
<dbReference type="Pfam" id="PF12158">
    <property type="entry name" value="DUF3592"/>
    <property type="match status" value="1"/>
</dbReference>
<evidence type="ECO:0000313" key="3">
    <source>
        <dbReference type="EMBL" id="TQV84390.1"/>
    </source>
</evidence>
<keyword evidence="1" id="KW-1133">Transmembrane helix</keyword>
<feature type="transmembrane region" description="Helical" evidence="1">
    <location>
        <begin position="108"/>
        <end position="127"/>
    </location>
</feature>
<dbReference type="RefSeq" id="WP_142933967.1">
    <property type="nucleotide sequence ID" value="NZ_ML660170.1"/>
</dbReference>
<dbReference type="EMBL" id="VIKS01000014">
    <property type="protein sequence ID" value="TQV84390.1"/>
    <property type="molecule type" value="Genomic_DNA"/>
</dbReference>
<evidence type="ECO:0000313" key="4">
    <source>
        <dbReference type="Proteomes" id="UP000315439"/>
    </source>
</evidence>
<dbReference type="InterPro" id="IPR021994">
    <property type="entry name" value="DUF3592"/>
</dbReference>
<comment type="caution">
    <text evidence="3">The sequence shown here is derived from an EMBL/GenBank/DDBJ whole genome shotgun (WGS) entry which is preliminary data.</text>
</comment>